<reference evidence="2 3" key="1">
    <citation type="journal article" date="2015" name="Genome Announc.">
        <title>Complete genome sequences for 35 biothreat assay-relevant bacillus species.</title>
        <authorList>
            <person name="Johnson S.L."/>
            <person name="Daligault H.E."/>
            <person name="Davenport K.W."/>
            <person name="Jaissle J."/>
            <person name="Frey K.G."/>
            <person name="Ladner J.T."/>
            <person name="Broomall S.M."/>
            <person name="Bishop-Lilly K.A."/>
            <person name="Bruce D.C."/>
            <person name="Gibbons H.S."/>
            <person name="Coyne S.R."/>
            <person name="Lo C.C."/>
            <person name="Meincke L."/>
            <person name="Munk A.C."/>
            <person name="Koroleva G.I."/>
            <person name="Rosenzweig C.N."/>
            <person name="Palacios G.F."/>
            <person name="Redden C.L."/>
            <person name="Minogue T.D."/>
            <person name="Chain P.S."/>
        </authorList>
    </citation>
    <scope>NUCLEOTIDE SEQUENCE [LARGE SCALE GENOMIC DNA]</scope>
    <source>
        <strain evidence="3">ATCC 14581 / DSM 32 / JCM 2506 / NBRC 15308 / NCIMB 9376 / NCTC 10342 / NRRL B-14308 / VKM B-512</strain>
    </source>
</reference>
<proteinExistence type="predicted"/>
<dbReference type="GeneID" id="93646324"/>
<organism evidence="2 3">
    <name type="scientific">Priestia megaterium (strain ATCC 14581 / DSM 32 / CCUG 1817 / JCM 2506 / NBRC 15308 / NCIMB 9376 / NCTC 10342 / NRRL B-14308 / VKM B-512 / Ford 19)</name>
    <name type="common">Bacillus megaterium</name>
    <dbReference type="NCBI Taxonomy" id="1348623"/>
    <lineage>
        <taxon>Bacteria</taxon>
        <taxon>Bacillati</taxon>
        <taxon>Bacillota</taxon>
        <taxon>Bacilli</taxon>
        <taxon>Bacillales</taxon>
        <taxon>Bacillaceae</taxon>
        <taxon>Priestia</taxon>
    </lineage>
</organism>
<dbReference type="AlphaFoldDB" id="A0A0B6AB20"/>
<protein>
    <submittedName>
        <fullName evidence="2">Uncharacterized protein</fullName>
    </submittedName>
</protein>
<dbReference type="Proteomes" id="UP000031829">
    <property type="component" value="Chromosome"/>
</dbReference>
<accession>A0A0B6AB20</accession>
<evidence type="ECO:0000313" key="3">
    <source>
        <dbReference type="Proteomes" id="UP000031829"/>
    </source>
</evidence>
<feature type="compositionally biased region" description="Basic and acidic residues" evidence="1">
    <location>
        <begin position="21"/>
        <end position="44"/>
    </location>
</feature>
<dbReference type="HOGENOM" id="CLU_217097_0_0_9"/>
<dbReference type="EMBL" id="CP009920">
    <property type="protein sequence ID" value="AJI22135.1"/>
    <property type="molecule type" value="Genomic_DNA"/>
</dbReference>
<feature type="compositionally biased region" description="Polar residues" evidence="1">
    <location>
        <begin position="1"/>
        <end position="17"/>
    </location>
</feature>
<gene>
    <name evidence="2" type="ORF">BG04_4718</name>
</gene>
<evidence type="ECO:0000256" key="1">
    <source>
        <dbReference type="SAM" id="MobiDB-lite"/>
    </source>
</evidence>
<feature type="region of interest" description="Disordered" evidence="1">
    <location>
        <begin position="1"/>
        <end position="44"/>
    </location>
</feature>
<dbReference type="RefSeq" id="WP_013057043.1">
    <property type="nucleotide sequence ID" value="NZ_BCVB01000004.1"/>
</dbReference>
<sequence>MSNAAGGSKKNQPNDANHVSAETKAHQKRLTEQNKQEHQAEERK</sequence>
<dbReference type="KEGG" id="bmeg:BG04_4718"/>
<evidence type="ECO:0000313" key="2">
    <source>
        <dbReference type="EMBL" id="AJI22135.1"/>
    </source>
</evidence>
<name>A0A0B6AB20_PRIM2</name>